<dbReference type="Gene3D" id="3.30.565.10">
    <property type="entry name" value="Histidine kinase-like ATPase, C-terminal domain"/>
    <property type="match status" value="1"/>
</dbReference>
<evidence type="ECO:0000256" key="2">
    <source>
        <dbReference type="ARBA" id="ARBA00012438"/>
    </source>
</evidence>
<dbReference type="GO" id="GO:0004673">
    <property type="term" value="F:protein histidine kinase activity"/>
    <property type="evidence" value="ECO:0007669"/>
    <property type="project" value="UniProtKB-EC"/>
</dbReference>
<dbReference type="InterPro" id="IPR005467">
    <property type="entry name" value="His_kinase_dom"/>
</dbReference>
<dbReference type="InterPro" id="IPR036890">
    <property type="entry name" value="HATPase_C_sf"/>
</dbReference>
<keyword evidence="4 6" id="KW-0418">Kinase</keyword>
<protein>
    <recommendedName>
        <fullName evidence="2">histidine kinase</fullName>
        <ecNumber evidence="2">2.7.13.3</ecNumber>
    </recommendedName>
</protein>
<dbReference type="AlphaFoldDB" id="A0A645ENC8"/>
<dbReference type="SUPFAM" id="SSF55874">
    <property type="entry name" value="ATPase domain of HSP90 chaperone/DNA topoisomerase II/histidine kinase"/>
    <property type="match status" value="1"/>
</dbReference>
<dbReference type="GO" id="GO:0000160">
    <property type="term" value="P:phosphorelay signal transduction system"/>
    <property type="evidence" value="ECO:0007669"/>
    <property type="project" value="UniProtKB-KW"/>
</dbReference>
<dbReference type="PANTHER" id="PTHR24421">
    <property type="entry name" value="NITRATE/NITRITE SENSOR PROTEIN NARX-RELATED"/>
    <property type="match status" value="1"/>
</dbReference>
<proteinExistence type="predicted"/>
<dbReference type="EMBL" id="VSSQ01048725">
    <property type="protein sequence ID" value="MPN02772.1"/>
    <property type="molecule type" value="Genomic_DNA"/>
</dbReference>
<dbReference type="InterPro" id="IPR050482">
    <property type="entry name" value="Sensor_HK_TwoCompSys"/>
</dbReference>
<gene>
    <name evidence="6" type="primary">degS_9</name>
    <name evidence="6" type="ORF">SDC9_149988</name>
</gene>
<evidence type="ECO:0000313" key="6">
    <source>
        <dbReference type="EMBL" id="MPN02772.1"/>
    </source>
</evidence>
<reference evidence="6" key="1">
    <citation type="submission" date="2019-08" db="EMBL/GenBank/DDBJ databases">
        <authorList>
            <person name="Kucharzyk K."/>
            <person name="Murdoch R.W."/>
            <person name="Higgins S."/>
            <person name="Loffler F."/>
        </authorList>
    </citation>
    <scope>NUCLEOTIDE SEQUENCE</scope>
</reference>
<organism evidence="6">
    <name type="scientific">bioreactor metagenome</name>
    <dbReference type="NCBI Taxonomy" id="1076179"/>
    <lineage>
        <taxon>unclassified sequences</taxon>
        <taxon>metagenomes</taxon>
        <taxon>ecological metagenomes</taxon>
    </lineage>
</organism>
<dbReference type="InterPro" id="IPR003594">
    <property type="entry name" value="HATPase_dom"/>
</dbReference>
<dbReference type="EC" id="2.7.13.3" evidence="2"/>
<keyword evidence="3 6" id="KW-0808">Transferase</keyword>
<accession>A0A645ENC8</accession>
<dbReference type="PANTHER" id="PTHR24421:SF10">
    <property type="entry name" value="NITRATE_NITRITE SENSOR PROTEIN NARQ"/>
    <property type="match status" value="1"/>
</dbReference>
<dbReference type="PROSITE" id="PS50109">
    <property type="entry name" value="HIS_KIN"/>
    <property type="match status" value="1"/>
</dbReference>
<dbReference type="Pfam" id="PF02518">
    <property type="entry name" value="HATPase_c"/>
    <property type="match status" value="1"/>
</dbReference>
<comment type="caution">
    <text evidence="6">The sequence shown here is derived from an EMBL/GenBank/DDBJ whole genome shotgun (WGS) entry which is preliminary data.</text>
</comment>
<evidence type="ECO:0000259" key="5">
    <source>
        <dbReference type="PROSITE" id="PS50109"/>
    </source>
</evidence>
<evidence type="ECO:0000256" key="1">
    <source>
        <dbReference type="ARBA" id="ARBA00000085"/>
    </source>
</evidence>
<sequence>MASGLKLLEEKTVDSMEEDRKNQIRLLVHSTEGIMKELREAIYGKRFESSGTQSFTGRVQAYLSEMESMSGAQIRLEMDERAEEMTASQKIVLYRISCEAVSNAVCHGRARRIALRLALTDREICMEVQDNGSGLSVPSGESLRGNGLRNMNRMVSLLRGQILLEAGENRGTAVRLRLPRR</sequence>
<evidence type="ECO:0000256" key="3">
    <source>
        <dbReference type="ARBA" id="ARBA00022679"/>
    </source>
</evidence>
<comment type="catalytic activity">
    <reaction evidence="1">
        <text>ATP + protein L-histidine = ADP + protein N-phospho-L-histidine.</text>
        <dbReference type="EC" id="2.7.13.3"/>
    </reaction>
</comment>
<feature type="domain" description="Histidine kinase" evidence="5">
    <location>
        <begin position="1"/>
        <end position="181"/>
    </location>
</feature>
<dbReference type="CDD" id="cd16917">
    <property type="entry name" value="HATPase_UhpB-NarQ-NarX-like"/>
    <property type="match status" value="1"/>
</dbReference>
<name>A0A645ENC8_9ZZZZ</name>
<evidence type="ECO:0000256" key="4">
    <source>
        <dbReference type="ARBA" id="ARBA00022777"/>
    </source>
</evidence>